<evidence type="ECO:0000256" key="2">
    <source>
        <dbReference type="ARBA" id="ARBA00007951"/>
    </source>
</evidence>
<keyword evidence="10" id="KW-1185">Reference proteome</keyword>
<keyword evidence="5" id="KW-0378">Hydrolase</keyword>
<dbReference type="GO" id="GO:0006004">
    <property type="term" value="P:fucose metabolic process"/>
    <property type="evidence" value="ECO:0007669"/>
    <property type="project" value="InterPro"/>
</dbReference>
<evidence type="ECO:0000313" key="9">
    <source>
        <dbReference type="EMBL" id="KAF7277406.1"/>
    </source>
</evidence>
<evidence type="ECO:0000313" key="10">
    <source>
        <dbReference type="Proteomes" id="UP000625711"/>
    </source>
</evidence>
<dbReference type="SUPFAM" id="SSF51445">
    <property type="entry name" value="(Trans)glycosidases"/>
    <property type="match status" value="1"/>
</dbReference>
<dbReference type="InterPro" id="IPR016286">
    <property type="entry name" value="FUC_metazoa-typ"/>
</dbReference>
<comment type="caution">
    <text evidence="9">The sequence shown here is derived from an EMBL/GenBank/DDBJ whole genome shotgun (WGS) entry which is preliminary data.</text>
</comment>
<proteinExistence type="inferred from homology"/>
<evidence type="ECO:0000256" key="7">
    <source>
        <dbReference type="SAM" id="SignalP"/>
    </source>
</evidence>
<gene>
    <name evidence="9" type="ORF">GWI33_007650</name>
</gene>
<evidence type="ECO:0000259" key="8">
    <source>
        <dbReference type="Pfam" id="PF01120"/>
    </source>
</evidence>
<feature type="chain" id="PRO_5032494513" description="alpha-L-fucosidase" evidence="7">
    <location>
        <begin position="21"/>
        <end position="152"/>
    </location>
</feature>
<accession>A0A834MA65</accession>
<dbReference type="InterPro" id="IPR057739">
    <property type="entry name" value="Glyco_hydro_29_N"/>
</dbReference>
<dbReference type="PANTHER" id="PTHR10030">
    <property type="entry name" value="ALPHA-L-FUCOSIDASE"/>
    <property type="match status" value="1"/>
</dbReference>
<dbReference type="EMBL" id="JAACXV010002238">
    <property type="protein sequence ID" value="KAF7277406.1"/>
    <property type="molecule type" value="Genomic_DNA"/>
</dbReference>
<reference evidence="9" key="1">
    <citation type="submission" date="2020-08" db="EMBL/GenBank/DDBJ databases">
        <title>Genome sequencing and assembly of the red palm weevil Rhynchophorus ferrugineus.</title>
        <authorList>
            <person name="Dias G.B."/>
            <person name="Bergman C.M."/>
            <person name="Manee M."/>
        </authorList>
    </citation>
    <scope>NUCLEOTIDE SEQUENCE</scope>
    <source>
        <strain evidence="9">AA-2017</strain>
        <tissue evidence="9">Whole larva</tissue>
    </source>
</reference>
<comment type="similarity">
    <text evidence="2">Belongs to the glycosyl hydrolase 29 family.</text>
</comment>
<keyword evidence="4 7" id="KW-0732">Signal</keyword>
<sequence>MKTNLFSSLLLVFLIFGSFCVNSELYQPTWESLDTRPLPEWFDKAKIGIFIHWGVFSVPSMGTEWVWTFWNDGDEVTKYIQDNFPPGFSYQEFAKDFTAEFFNAAEWAQLFARSGAKYVVLTSKHHEGFTMWPSSYSYSWNAKDIGPHRDIV</sequence>
<name>A0A834MA65_RHYFE</name>
<dbReference type="InterPro" id="IPR017853">
    <property type="entry name" value="GH"/>
</dbReference>
<evidence type="ECO:0000256" key="3">
    <source>
        <dbReference type="ARBA" id="ARBA00012662"/>
    </source>
</evidence>
<evidence type="ECO:0000256" key="5">
    <source>
        <dbReference type="ARBA" id="ARBA00022801"/>
    </source>
</evidence>
<dbReference type="Proteomes" id="UP000625711">
    <property type="component" value="Unassembled WGS sequence"/>
</dbReference>
<dbReference type="SMART" id="SM00812">
    <property type="entry name" value="Alpha_L_fucos"/>
    <property type="match status" value="1"/>
</dbReference>
<dbReference type="GO" id="GO:0005764">
    <property type="term" value="C:lysosome"/>
    <property type="evidence" value="ECO:0007669"/>
    <property type="project" value="TreeGrafter"/>
</dbReference>
<protein>
    <recommendedName>
        <fullName evidence="3">alpha-L-fucosidase</fullName>
        <ecNumber evidence="3">3.2.1.51</ecNumber>
    </recommendedName>
</protein>
<dbReference type="GO" id="GO:0004560">
    <property type="term" value="F:alpha-L-fucosidase activity"/>
    <property type="evidence" value="ECO:0007669"/>
    <property type="project" value="UniProtKB-EC"/>
</dbReference>
<evidence type="ECO:0000256" key="6">
    <source>
        <dbReference type="ARBA" id="ARBA00023295"/>
    </source>
</evidence>
<dbReference type="PANTHER" id="PTHR10030:SF37">
    <property type="entry name" value="ALPHA-L-FUCOSIDASE-RELATED"/>
    <property type="match status" value="1"/>
</dbReference>
<organism evidence="9 10">
    <name type="scientific">Rhynchophorus ferrugineus</name>
    <name type="common">Red palm weevil</name>
    <name type="synonym">Curculio ferrugineus</name>
    <dbReference type="NCBI Taxonomy" id="354439"/>
    <lineage>
        <taxon>Eukaryota</taxon>
        <taxon>Metazoa</taxon>
        <taxon>Ecdysozoa</taxon>
        <taxon>Arthropoda</taxon>
        <taxon>Hexapoda</taxon>
        <taxon>Insecta</taxon>
        <taxon>Pterygota</taxon>
        <taxon>Neoptera</taxon>
        <taxon>Endopterygota</taxon>
        <taxon>Coleoptera</taxon>
        <taxon>Polyphaga</taxon>
        <taxon>Cucujiformia</taxon>
        <taxon>Curculionidae</taxon>
        <taxon>Dryophthorinae</taxon>
        <taxon>Rhynchophorus</taxon>
    </lineage>
</organism>
<feature type="signal peptide" evidence="7">
    <location>
        <begin position="1"/>
        <end position="20"/>
    </location>
</feature>
<dbReference type="GO" id="GO:0016139">
    <property type="term" value="P:glycoside catabolic process"/>
    <property type="evidence" value="ECO:0007669"/>
    <property type="project" value="TreeGrafter"/>
</dbReference>
<evidence type="ECO:0000256" key="4">
    <source>
        <dbReference type="ARBA" id="ARBA00022729"/>
    </source>
</evidence>
<dbReference type="AlphaFoldDB" id="A0A834MA65"/>
<dbReference type="Pfam" id="PF01120">
    <property type="entry name" value="Alpha_L_fucos"/>
    <property type="match status" value="1"/>
</dbReference>
<dbReference type="OrthoDB" id="6730343at2759"/>
<comment type="function">
    <text evidence="1">Alpha-L-fucosidase is responsible for hydrolyzing the alpha-1,6-linked fucose joined to the reducing-end N-acetylglucosamine of the carbohydrate moieties of glycoproteins.</text>
</comment>
<feature type="non-terminal residue" evidence="9">
    <location>
        <position position="1"/>
    </location>
</feature>
<dbReference type="InterPro" id="IPR000933">
    <property type="entry name" value="Glyco_hydro_29"/>
</dbReference>
<evidence type="ECO:0000256" key="1">
    <source>
        <dbReference type="ARBA" id="ARBA00004071"/>
    </source>
</evidence>
<dbReference type="Gene3D" id="3.20.20.80">
    <property type="entry name" value="Glycosidases"/>
    <property type="match status" value="1"/>
</dbReference>
<dbReference type="EC" id="3.2.1.51" evidence="3"/>
<dbReference type="PRINTS" id="PR00741">
    <property type="entry name" value="GLHYDRLASE29"/>
</dbReference>
<keyword evidence="6" id="KW-0326">Glycosidase</keyword>
<feature type="domain" description="Glycoside hydrolase family 29 N-terminal" evidence="8">
    <location>
        <begin position="22"/>
        <end position="152"/>
    </location>
</feature>